<name>A0A928Z6Z8_9CYAN</name>
<keyword evidence="6 11" id="KW-0812">Transmembrane</keyword>
<evidence type="ECO:0000256" key="2">
    <source>
        <dbReference type="ARBA" id="ARBA00004922"/>
    </source>
</evidence>
<keyword evidence="14" id="KW-1185">Reference proteome</keyword>
<feature type="non-terminal residue" evidence="13">
    <location>
        <position position="371"/>
    </location>
</feature>
<keyword evidence="7 11" id="KW-1133">Transmembrane helix</keyword>
<evidence type="ECO:0000256" key="6">
    <source>
        <dbReference type="ARBA" id="ARBA00022692"/>
    </source>
</evidence>
<dbReference type="PANTHER" id="PTHR10050:SF46">
    <property type="entry name" value="PROTEIN O-MANNOSYL-TRANSFERASE 2"/>
    <property type="match status" value="1"/>
</dbReference>
<proteinExistence type="inferred from homology"/>
<feature type="transmembrane region" description="Helical" evidence="11">
    <location>
        <begin position="200"/>
        <end position="219"/>
    </location>
</feature>
<evidence type="ECO:0000256" key="1">
    <source>
        <dbReference type="ARBA" id="ARBA00004127"/>
    </source>
</evidence>
<dbReference type="InterPro" id="IPR027005">
    <property type="entry name" value="PMT-like"/>
</dbReference>
<evidence type="ECO:0000313" key="14">
    <source>
        <dbReference type="Proteomes" id="UP000625316"/>
    </source>
</evidence>
<dbReference type="InterPro" id="IPR003342">
    <property type="entry name" value="ArnT-like_N"/>
</dbReference>
<comment type="subcellular location">
    <subcellularLocation>
        <location evidence="1">Endomembrane system</location>
        <topology evidence="1">Multi-pass membrane protein</topology>
    </subcellularLocation>
</comment>
<dbReference type="GO" id="GO:0016020">
    <property type="term" value="C:membrane"/>
    <property type="evidence" value="ECO:0007669"/>
    <property type="project" value="InterPro"/>
</dbReference>
<evidence type="ECO:0000256" key="3">
    <source>
        <dbReference type="ARBA" id="ARBA00007222"/>
    </source>
</evidence>
<gene>
    <name evidence="13" type="ORF">IQ266_27680</name>
</gene>
<feature type="transmembrane region" description="Helical" evidence="11">
    <location>
        <begin position="15"/>
        <end position="35"/>
    </location>
</feature>
<dbReference type="Pfam" id="PF02366">
    <property type="entry name" value="PMT"/>
    <property type="match status" value="1"/>
</dbReference>
<dbReference type="GO" id="GO:0006493">
    <property type="term" value="P:protein O-linked glycosylation"/>
    <property type="evidence" value="ECO:0007669"/>
    <property type="project" value="InterPro"/>
</dbReference>
<feature type="transmembrane region" description="Helical" evidence="11">
    <location>
        <begin position="225"/>
        <end position="243"/>
    </location>
</feature>
<comment type="pathway">
    <text evidence="2">Protein modification; protein glycosylation.</text>
</comment>
<evidence type="ECO:0000256" key="8">
    <source>
        <dbReference type="ARBA" id="ARBA00023136"/>
    </source>
</evidence>
<evidence type="ECO:0000256" key="9">
    <source>
        <dbReference type="ARBA" id="ARBA00093617"/>
    </source>
</evidence>
<evidence type="ECO:0000256" key="4">
    <source>
        <dbReference type="ARBA" id="ARBA00022676"/>
    </source>
</evidence>
<evidence type="ECO:0000256" key="5">
    <source>
        <dbReference type="ARBA" id="ARBA00022679"/>
    </source>
</evidence>
<keyword evidence="8 11" id="KW-0472">Membrane</keyword>
<feature type="transmembrane region" description="Helical" evidence="11">
    <location>
        <begin position="133"/>
        <end position="153"/>
    </location>
</feature>
<accession>A0A928Z6Z8</accession>
<dbReference type="GO" id="GO:0000030">
    <property type="term" value="F:mannosyltransferase activity"/>
    <property type="evidence" value="ECO:0007669"/>
    <property type="project" value="InterPro"/>
</dbReference>
<dbReference type="AlphaFoldDB" id="A0A928Z6Z8"/>
<evidence type="ECO:0000259" key="12">
    <source>
        <dbReference type="Pfam" id="PF02366"/>
    </source>
</evidence>
<dbReference type="PANTHER" id="PTHR10050">
    <property type="entry name" value="DOLICHYL-PHOSPHATE-MANNOSE--PROTEIN MANNOSYLTRANSFERASE"/>
    <property type="match status" value="1"/>
</dbReference>
<dbReference type="GO" id="GO:0012505">
    <property type="term" value="C:endomembrane system"/>
    <property type="evidence" value="ECO:0007669"/>
    <property type="project" value="UniProtKB-SubCell"/>
</dbReference>
<comment type="caution">
    <text evidence="13">The sequence shown here is derived from an EMBL/GenBank/DDBJ whole genome shotgun (WGS) entry which is preliminary data.</text>
</comment>
<evidence type="ECO:0000256" key="10">
    <source>
        <dbReference type="ARBA" id="ARBA00093644"/>
    </source>
</evidence>
<feature type="domain" description="ArnT-like N-terminal" evidence="12">
    <location>
        <begin position="24"/>
        <end position="244"/>
    </location>
</feature>
<evidence type="ECO:0000313" key="13">
    <source>
        <dbReference type="EMBL" id="MBE9033512.1"/>
    </source>
</evidence>
<keyword evidence="4" id="KW-0328">Glycosyltransferase</keyword>
<evidence type="ECO:0000256" key="11">
    <source>
        <dbReference type="SAM" id="Phobius"/>
    </source>
</evidence>
<sequence>MTAFFDDSVSPKPRFPWYPLGLVVLFLFAAGLRFWGLERFNTLVFDEVYYTKFANNYLTQTAFFDGHPPLSKYIIAASIWLAEQWHLGPNIGNELAGTFRTTWSYRWSAALTGSFIPIVVAELVRQVSQNRRFALIAGSFVALDGLFLVESRYALNNVYLVIFGLLGQLGLVLAARTLAQRAQRLARSVTTPISPIGWRLRFWLWMIGSGVSFAAAASIKWNGLWFLLGAYGCLAIGWLYRLVAQRNLQAAQRLRLLRKMQTARQAEGTSTTENIPDLQLSPNFQFPNLETAPTIAKRLKFQRSLFWHLGQIHPIAVILCLGILPCLVYALIWIPHLQLNSNETFWGLQQQILSYHQNVKSGKAVHPYCSD</sequence>
<dbReference type="EMBL" id="JADEXQ010000231">
    <property type="protein sequence ID" value="MBE9033512.1"/>
    <property type="molecule type" value="Genomic_DNA"/>
</dbReference>
<dbReference type="RefSeq" id="WP_264328309.1">
    <property type="nucleotide sequence ID" value="NZ_JADEXQ010000231.1"/>
</dbReference>
<comment type="similarity">
    <text evidence="3">Belongs to the glycosyltransferase 39 family.</text>
</comment>
<dbReference type="Proteomes" id="UP000625316">
    <property type="component" value="Unassembled WGS sequence"/>
</dbReference>
<organism evidence="13 14">
    <name type="scientific">Romeriopsis navalis LEGE 11480</name>
    <dbReference type="NCBI Taxonomy" id="2777977"/>
    <lineage>
        <taxon>Bacteria</taxon>
        <taxon>Bacillati</taxon>
        <taxon>Cyanobacteriota</taxon>
        <taxon>Cyanophyceae</taxon>
        <taxon>Leptolyngbyales</taxon>
        <taxon>Leptolyngbyaceae</taxon>
        <taxon>Romeriopsis</taxon>
        <taxon>Romeriopsis navalis</taxon>
    </lineage>
</organism>
<protein>
    <recommendedName>
        <fullName evidence="9">Polyprenol-phosphate-mannose--protein mannosyltransferase</fullName>
    </recommendedName>
    <alternativeName>
        <fullName evidence="10">Protein O-mannosyltransferase</fullName>
    </alternativeName>
</protein>
<feature type="transmembrane region" description="Helical" evidence="11">
    <location>
        <begin position="159"/>
        <end position="179"/>
    </location>
</feature>
<reference evidence="13" key="1">
    <citation type="submission" date="2020-10" db="EMBL/GenBank/DDBJ databases">
        <authorList>
            <person name="Castelo-Branco R."/>
            <person name="Eusebio N."/>
            <person name="Adriana R."/>
            <person name="Vieira A."/>
            <person name="Brugerolle De Fraissinette N."/>
            <person name="Rezende De Castro R."/>
            <person name="Schneider M.P."/>
            <person name="Vasconcelos V."/>
            <person name="Leao P.N."/>
        </authorList>
    </citation>
    <scope>NUCLEOTIDE SEQUENCE</scope>
    <source>
        <strain evidence="13">LEGE 11480</strain>
    </source>
</reference>
<keyword evidence="5" id="KW-0808">Transferase</keyword>
<feature type="transmembrane region" description="Helical" evidence="11">
    <location>
        <begin position="305"/>
        <end position="334"/>
    </location>
</feature>
<evidence type="ECO:0000256" key="7">
    <source>
        <dbReference type="ARBA" id="ARBA00022989"/>
    </source>
</evidence>